<dbReference type="InterPro" id="IPR011047">
    <property type="entry name" value="Quinoprotein_ADH-like_sf"/>
</dbReference>
<gene>
    <name evidence="3" type="ORF">SAMN02927937_00043</name>
</gene>
<proteinExistence type="predicted"/>
<evidence type="ECO:0000256" key="1">
    <source>
        <dbReference type="ARBA" id="ARBA00022729"/>
    </source>
</evidence>
<evidence type="ECO:0000313" key="3">
    <source>
        <dbReference type="EMBL" id="SEH53728.1"/>
    </source>
</evidence>
<keyword evidence="1" id="KW-0732">Signal</keyword>
<reference evidence="3 4" key="1">
    <citation type="submission" date="2016-10" db="EMBL/GenBank/DDBJ databases">
        <authorList>
            <person name="de Groot N.N."/>
        </authorList>
    </citation>
    <scope>NUCLEOTIDE SEQUENCE [LARGE SCALE GENOMIC DNA]</scope>
    <source>
        <strain evidence="3 4">CGMCC 1.10825</strain>
    </source>
</reference>
<organism evidence="3 4">
    <name type="scientific">Paenimyroides marinum</name>
    <dbReference type="NCBI Taxonomy" id="1159016"/>
    <lineage>
        <taxon>Bacteria</taxon>
        <taxon>Pseudomonadati</taxon>
        <taxon>Bacteroidota</taxon>
        <taxon>Flavobacteriia</taxon>
        <taxon>Flavobacteriales</taxon>
        <taxon>Flavobacteriaceae</taxon>
        <taxon>Paenimyroides</taxon>
    </lineage>
</organism>
<evidence type="ECO:0000313" key="4">
    <source>
        <dbReference type="Proteomes" id="UP000199634"/>
    </source>
</evidence>
<dbReference type="STRING" id="1159016.SAMN02927937_00043"/>
<dbReference type="Gene3D" id="2.130.10.10">
    <property type="entry name" value="YVTN repeat-like/Quinoprotein amine dehydrogenase"/>
    <property type="match status" value="1"/>
</dbReference>
<protein>
    <submittedName>
        <fullName evidence="3">Por secretion system C-terminal sorting domain-containing protein</fullName>
    </submittedName>
</protein>
<dbReference type="InterPro" id="IPR052918">
    <property type="entry name" value="Motility_Chemotaxis_Reg"/>
</dbReference>
<dbReference type="InterPro" id="IPR026444">
    <property type="entry name" value="Secre_tail"/>
</dbReference>
<dbReference type="Proteomes" id="UP000199634">
    <property type="component" value="Unassembled WGS sequence"/>
</dbReference>
<dbReference type="NCBIfam" id="TIGR04183">
    <property type="entry name" value="Por_Secre_tail"/>
    <property type="match status" value="1"/>
</dbReference>
<dbReference type="InterPro" id="IPR015943">
    <property type="entry name" value="WD40/YVTN_repeat-like_dom_sf"/>
</dbReference>
<keyword evidence="4" id="KW-1185">Reference proteome</keyword>
<dbReference type="Pfam" id="PF18962">
    <property type="entry name" value="Por_Secre_tail"/>
    <property type="match status" value="1"/>
</dbReference>
<evidence type="ECO:0000259" key="2">
    <source>
        <dbReference type="Pfam" id="PF18962"/>
    </source>
</evidence>
<dbReference type="PANTHER" id="PTHR35580:SF1">
    <property type="entry name" value="PHYTASE-LIKE DOMAIN-CONTAINING PROTEIN"/>
    <property type="match status" value="1"/>
</dbReference>
<dbReference type="EMBL" id="FNXE01000001">
    <property type="protein sequence ID" value="SEH53728.1"/>
    <property type="molecule type" value="Genomic_DNA"/>
</dbReference>
<dbReference type="SUPFAM" id="SSF50998">
    <property type="entry name" value="Quinoprotein alcohol dehydrogenase-like"/>
    <property type="match status" value="1"/>
</dbReference>
<sequence length="487" mass="53469">MGANVRNEVSTAYPTHFSPTDFLPPWPTDPNAIDAAYKTAYLVKYDTNGQFQWKKALQGDVNLYNKDSFIYDITIDSNDNIHFIAGFLNGTHLDNTITVPSTFTNAYQYYAVKFDTAGNYNSTLLPVTGHFAEPSFTFRYDEPRNRYLIGGFRSRVNANEDIPLTYDGTAFTENAYILAIDATNGNEIWRREMEATAIANDNRIYDLVVDETNGDIYISGKLVATGQPGEYIRIKDPKNTSATPFTFNIAVWGNMPFIAKLNSSGTAQWARTPSGYTWSTAQTGDYWGFGLALRGGEVAFATMGSHTIWDGFSINRPQGHQSDPMLMRFSKQTGNVLAMHDIEGSTGNNHMLTAVAVDNDGNYVVGGCYQGNLFTGGGNVGLLGAIGKYDFFVAKLAASVCGTSVSNEEFNKLNVNVYPNPTTDIVNIETAETLQSYEVYNVLGQQIQKGNFNGNTQINLHGATAGTYFIKVTTTQGSADTVKVVKK</sequence>
<dbReference type="PANTHER" id="PTHR35580">
    <property type="entry name" value="CELL SURFACE GLYCOPROTEIN (S-LAYER PROTEIN)-LIKE PROTEIN"/>
    <property type="match status" value="1"/>
</dbReference>
<accession>A0A1H6J0U4</accession>
<dbReference type="AlphaFoldDB" id="A0A1H6J0U4"/>
<name>A0A1H6J0U4_9FLAO</name>
<feature type="domain" description="Secretion system C-terminal sorting" evidence="2">
    <location>
        <begin position="417"/>
        <end position="479"/>
    </location>
</feature>